<name>A0AAU9MXA7_9ASTR</name>
<protein>
    <submittedName>
        <fullName evidence="1">Uncharacterized protein</fullName>
    </submittedName>
</protein>
<comment type="caution">
    <text evidence="1">The sequence shown here is derived from an EMBL/GenBank/DDBJ whole genome shotgun (WGS) entry which is preliminary data.</text>
</comment>
<proteinExistence type="predicted"/>
<dbReference type="EMBL" id="CAKMRJ010003334">
    <property type="protein sequence ID" value="CAH1431515.1"/>
    <property type="molecule type" value="Genomic_DNA"/>
</dbReference>
<evidence type="ECO:0000313" key="2">
    <source>
        <dbReference type="Proteomes" id="UP001157418"/>
    </source>
</evidence>
<accession>A0AAU9MXA7</accession>
<gene>
    <name evidence="1" type="ORF">LVIROSA_LOCUS18227</name>
</gene>
<dbReference type="Proteomes" id="UP001157418">
    <property type="component" value="Unassembled WGS sequence"/>
</dbReference>
<sequence length="239" mass="27778">MVVIHLKSLEMFSNCEWLWKVTLTGNYELGPLAGDILLNSMLLQIWLLILYGNAKDYFISINISNIDIWSGCSVLWVDWVKTYNMLLPHDWYNHFSGILMFLKSNGNLYSLNPGIIIKLGVDEDFQSELGQESNETLETQSQEKTYVGYVSFSSLRHTTCLNSTYNIISFSQDKEKLYGDDYKFRAVLVPKKYLFQTTKAATNSLQFWDEEEVYDRKTFTIQHDSNSCIEILWDPLSHL</sequence>
<dbReference type="AlphaFoldDB" id="A0AAU9MXA7"/>
<organism evidence="1 2">
    <name type="scientific">Lactuca virosa</name>
    <dbReference type="NCBI Taxonomy" id="75947"/>
    <lineage>
        <taxon>Eukaryota</taxon>
        <taxon>Viridiplantae</taxon>
        <taxon>Streptophyta</taxon>
        <taxon>Embryophyta</taxon>
        <taxon>Tracheophyta</taxon>
        <taxon>Spermatophyta</taxon>
        <taxon>Magnoliopsida</taxon>
        <taxon>eudicotyledons</taxon>
        <taxon>Gunneridae</taxon>
        <taxon>Pentapetalae</taxon>
        <taxon>asterids</taxon>
        <taxon>campanulids</taxon>
        <taxon>Asterales</taxon>
        <taxon>Asteraceae</taxon>
        <taxon>Cichorioideae</taxon>
        <taxon>Cichorieae</taxon>
        <taxon>Lactucinae</taxon>
        <taxon>Lactuca</taxon>
    </lineage>
</organism>
<evidence type="ECO:0000313" key="1">
    <source>
        <dbReference type="EMBL" id="CAH1431515.1"/>
    </source>
</evidence>
<keyword evidence="2" id="KW-1185">Reference proteome</keyword>
<reference evidence="1 2" key="1">
    <citation type="submission" date="2022-01" db="EMBL/GenBank/DDBJ databases">
        <authorList>
            <person name="Xiong W."/>
            <person name="Schranz E."/>
        </authorList>
    </citation>
    <scope>NUCLEOTIDE SEQUENCE [LARGE SCALE GENOMIC DNA]</scope>
</reference>